<gene>
    <name evidence="2" type="ORF">FRACYDRAFT_240148</name>
</gene>
<proteinExistence type="predicted"/>
<feature type="compositionally biased region" description="Low complexity" evidence="1">
    <location>
        <begin position="162"/>
        <end position="180"/>
    </location>
</feature>
<sequence length="467" mass="52231">MDEKVVEVDMDDINMDELGRKELQALAKSFGIRANQTSEKIKLAILQRKQEKKVVECEEESPVVDNKAVVDLLATADINEIEETMIAGTTNDDSTIVVPPNDDMNDTTVIMPTVSSSTISTTLDVPIDQTRSTPSVASVLISIVGEEQQEHKLILAEDQNRSTISSPALPPSSALVSSPISDHKEPFKASDDHIAEQSTSVITLLNENSDDNDDNKDVSSPKGEICDEKQDDDNNECKNDHKDVSSPDLEVHDKNQDDDNNKCNDDNNDVSSPDGEVYHENQDDEIDNSDSPSDEIDSGEDEHIEVGDNDVSNTPVPDKEPFIASTKKDDTIKKSNIANEKFVTKLPKYVFVRSIVRQKKEVPLWKIHSKDFCHSKGTVRRDKGPGQIKTKPQRKQTRHPLQDRQNRKCPEPVVTATKDYKAVTKKVVPMAMSKRNEEQMQKFLHRQSKGRQERSKIFDAKKYAGIA</sequence>
<accession>A0A1E7FBC2</accession>
<evidence type="ECO:0000256" key="1">
    <source>
        <dbReference type="SAM" id="MobiDB-lite"/>
    </source>
</evidence>
<evidence type="ECO:0000313" key="2">
    <source>
        <dbReference type="EMBL" id="OEU15460.1"/>
    </source>
</evidence>
<organism evidence="2 3">
    <name type="scientific">Fragilariopsis cylindrus CCMP1102</name>
    <dbReference type="NCBI Taxonomy" id="635003"/>
    <lineage>
        <taxon>Eukaryota</taxon>
        <taxon>Sar</taxon>
        <taxon>Stramenopiles</taxon>
        <taxon>Ochrophyta</taxon>
        <taxon>Bacillariophyta</taxon>
        <taxon>Bacillariophyceae</taxon>
        <taxon>Bacillariophycidae</taxon>
        <taxon>Bacillariales</taxon>
        <taxon>Bacillariaceae</taxon>
        <taxon>Fragilariopsis</taxon>
    </lineage>
</organism>
<feature type="compositionally biased region" description="Acidic residues" evidence="1">
    <location>
        <begin position="282"/>
        <end position="303"/>
    </location>
</feature>
<dbReference type="KEGG" id="fcy:FRACYDRAFT_240148"/>
<evidence type="ECO:0000313" key="3">
    <source>
        <dbReference type="Proteomes" id="UP000095751"/>
    </source>
</evidence>
<keyword evidence="3" id="KW-1185">Reference proteome</keyword>
<reference evidence="2 3" key="1">
    <citation type="submission" date="2016-09" db="EMBL/GenBank/DDBJ databases">
        <title>Extensive genetic diversity and differential bi-allelic expression allows diatom success in the polar Southern Ocean.</title>
        <authorList>
            <consortium name="DOE Joint Genome Institute"/>
            <person name="Mock T."/>
            <person name="Otillar R.P."/>
            <person name="Strauss J."/>
            <person name="Dupont C."/>
            <person name="Frickenhaus S."/>
            <person name="Maumus F."/>
            <person name="Mcmullan M."/>
            <person name="Sanges R."/>
            <person name="Schmutz J."/>
            <person name="Toseland A."/>
            <person name="Valas R."/>
            <person name="Veluchamy A."/>
            <person name="Ward B.J."/>
            <person name="Allen A."/>
            <person name="Barry K."/>
            <person name="Falciatore A."/>
            <person name="Ferrante M."/>
            <person name="Fortunato A.E."/>
            <person name="Gloeckner G."/>
            <person name="Gruber A."/>
            <person name="Hipkin R."/>
            <person name="Janech M."/>
            <person name="Kroth P."/>
            <person name="Leese F."/>
            <person name="Lindquist E."/>
            <person name="Lyon B.R."/>
            <person name="Martin J."/>
            <person name="Mayer C."/>
            <person name="Parker M."/>
            <person name="Quesneville H."/>
            <person name="Raymond J."/>
            <person name="Uhlig C."/>
            <person name="Valentin K.U."/>
            <person name="Worden A.Z."/>
            <person name="Armbrust E.V."/>
            <person name="Bowler C."/>
            <person name="Green B."/>
            <person name="Moulton V."/>
            <person name="Van Oosterhout C."/>
            <person name="Grigoriev I."/>
        </authorList>
    </citation>
    <scope>NUCLEOTIDE SEQUENCE [LARGE SCALE GENOMIC DNA]</scope>
    <source>
        <strain evidence="2 3">CCMP1102</strain>
    </source>
</reference>
<dbReference type="InParanoid" id="A0A1E7FBC2"/>
<feature type="compositionally biased region" description="Basic and acidic residues" evidence="1">
    <location>
        <begin position="181"/>
        <end position="192"/>
    </location>
</feature>
<dbReference type="Proteomes" id="UP000095751">
    <property type="component" value="Unassembled WGS sequence"/>
</dbReference>
<feature type="region of interest" description="Disordered" evidence="1">
    <location>
        <begin position="376"/>
        <end position="407"/>
    </location>
</feature>
<dbReference type="AlphaFoldDB" id="A0A1E7FBC2"/>
<dbReference type="EMBL" id="KV784359">
    <property type="protein sequence ID" value="OEU15460.1"/>
    <property type="molecule type" value="Genomic_DNA"/>
</dbReference>
<dbReference type="OrthoDB" id="10683614at2759"/>
<feature type="region of interest" description="Disordered" evidence="1">
    <location>
        <begin position="205"/>
        <end position="327"/>
    </location>
</feature>
<name>A0A1E7FBC2_9STRA</name>
<protein>
    <submittedName>
        <fullName evidence="2">Uncharacterized protein</fullName>
    </submittedName>
</protein>
<feature type="compositionally biased region" description="Basic and acidic residues" evidence="1">
    <location>
        <begin position="215"/>
        <end position="228"/>
    </location>
</feature>
<feature type="region of interest" description="Disordered" evidence="1">
    <location>
        <begin position="444"/>
        <end position="467"/>
    </location>
</feature>
<feature type="compositionally biased region" description="Basic and acidic residues" evidence="1">
    <location>
        <begin position="450"/>
        <end position="467"/>
    </location>
</feature>
<feature type="region of interest" description="Disordered" evidence="1">
    <location>
        <begin position="157"/>
        <end position="192"/>
    </location>
</feature>
<feature type="compositionally biased region" description="Basic and acidic residues" evidence="1">
    <location>
        <begin position="235"/>
        <end position="265"/>
    </location>
</feature>
<feature type="compositionally biased region" description="Basic and acidic residues" evidence="1">
    <location>
        <begin position="317"/>
        <end position="327"/>
    </location>
</feature>